<dbReference type="eggNOG" id="COG1807">
    <property type="taxonomic scope" value="Bacteria"/>
</dbReference>
<feature type="transmembrane region" description="Helical" evidence="8">
    <location>
        <begin position="419"/>
        <end position="438"/>
    </location>
</feature>
<dbReference type="Proteomes" id="UP000028007">
    <property type="component" value="Unassembled WGS sequence"/>
</dbReference>
<organism evidence="10 11">
    <name type="scientific">Pedobacter antarcticus 4BY</name>
    <dbReference type="NCBI Taxonomy" id="1358423"/>
    <lineage>
        <taxon>Bacteria</taxon>
        <taxon>Pseudomonadati</taxon>
        <taxon>Bacteroidota</taxon>
        <taxon>Sphingobacteriia</taxon>
        <taxon>Sphingobacteriales</taxon>
        <taxon>Sphingobacteriaceae</taxon>
        <taxon>Pedobacter</taxon>
    </lineage>
</organism>
<comment type="subcellular location">
    <subcellularLocation>
        <location evidence="1">Cell membrane</location>
        <topology evidence="1">Multi-pass membrane protein</topology>
    </subcellularLocation>
</comment>
<keyword evidence="11" id="KW-1185">Reference proteome</keyword>
<keyword evidence="5 8" id="KW-0812">Transmembrane</keyword>
<evidence type="ECO:0000256" key="8">
    <source>
        <dbReference type="SAM" id="Phobius"/>
    </source>
</evidence>
<dbReference type="PANTHER" id="PTHR33908:SF3">
    <property type="entry name" value="UNDECAPRENYL PHOSPHATE-ALPHA-4-AMINO-4-DEOXY-L-ARABINOSE ARABINOSYL TRANSFERASE"/>
    <property type="match status" value="1"/>
</dbReference>
<evidence type="ECO:0000256" key="5">
    <source>
        <dbReference type="ARBA" id="ARBA00022692"/>
    </source>
</evidence>
<comment type="caution">
    <text evidence="10">The sequence shown here is derived from an EMBL/GenBank/DDBJ whole genome shotgun (WGS) entry which is preliminary data.</text>
</comment>
<protein>
    <submittedName>
        <fullName evidence="10">Glycosyl transferase</fullName>
    </submittedName>
</protein>
<evidence type="ECO:0000313" key="10">
    <source>
        <dbReference type="EMBL" id="KEQ30860.1"/>
    </source>
</evidence>
<dbReference type="InterPro" id="IPR050297">
    <property type="entry name" value="LipidA_mod_glycosyltrf_83"/>
</dbReference>
<feature type="domain" description="Glycosyltransferase RgtA/B/C/D-like" evidence="9">
    <location>
        <begin position="65"/>
        <end position="224"/>
    </location>
</feature>
<dbReference type="PANTHER" id="PTHR33908">
    <property type="entry name" value="MANNOSYLTRANSFERASE YKCB-RELATED"/>
    <property type="match status" value="1"/>
</dbReference>
<dbReference type="AlphaFoldDB" id="A0A081PJI7"/>
<keyword evidence="4 10" id="KW-0808">Transferase</keyword>
<dbReference type="GO" id="GO:0010041">
    <property type="term" value="P:response to iron(III) ion"/>
    <property type="evidence" value="ECO:0007669"/>
    <property type="project" value="TreeGrafter"/>
</dbReference>
<feature type="transmembrane region" description="Helical" evidence="8">
    <location>
        <begin position="117"/>
        <end position="136"/>
    </location>
</feature>
<name>A0A081PJI7_9SPHI</name>
<gene>
    <name evidence="10" type="ORF">N180_18675</name>
</gene>
<feature type="transmembrane region" description="Helical" evidence="8">
    <location>
        <begin position="390"/>
        <end position="412"/>
    </location>
</feature>
<evidence type="ECO:0000256" key="7">
    <source>
        <dbReference type="ARBA" id="ARBA00023136"/>
    </source>
</evidence>
<feature type="transmembrane region" description="Helical" evidence="8">
    <location>
        <begin position="364"/>
        <end position="384"/>
    </location>
</feature>
<dbReference type="GO" id="GO:0016763">
    <property type="term" value="F:pentosyltransferase activity"/>
    <property type="evidence" value="ECO:0007669"/>
    <property type="project" value="TreeGrafter"/>
</dbReference>
<proteinExistence type="predicted"/>
<evidence type="ECO:0000256" key="4">
    <source>
        <dbReference type="ARBA" id="ARBA00022679"/>
    </source>
</evidence>
<feature type="transmembrane region" description="Helical" evidence="8">
    <location>
        <begin position="181"/>
        <end position="197"/>
    </location>
</feature>
<feature type="transmembrane region" description="Helical" evidence="8">
    <location>
        <begin position="12"/>
        <end position="32"/>
    </location>
</feature>
<dbReference type="OrthoDB" id="9178203at2"/>
<dbReference type="Pfam" id="PF13231">
    <property type="entry name" value="PMT_2"/>
    <property type="match status" value="1"/>
</dbReference>
<keyword evidence="7 8" id="KW-0472">Membrane</keyword>
<evidence type="ECO:0000256" key="3">
    <source>
        <dbReference type="ARBA" id="ARBA00022676"/>
    </source>
</evidence>
<feature type="transmembrane region" description="Helical" evidence="8">
    <location>
        <begin position="311"/>
        <end position="327"/>
    </location>
</feature>
<dbReference type="EMBL" id="JNFF01000025">
    <property type="protein sequence ID" value="KEQ30860.1"/>
    <property type="molecule type" value="Genomic_DNA"/>
</dbReference>
<dbReference type="GO" id="GO:0005886">
    <property type="term" value="C:plasma membrane"/>
    <property type="evidence" value="ECO:0007669"/>
    <property type="project" value="UniProtKB-SubCell"/>
</dbReference>
<dbReference type="RefSeq" id="WP_037438895.1">
    <property type="nucleotide sequence ID" value="NZ_JNFF01000025.1"/>
</dbReference>
<feature type="transmembrane region" description="Helical" evidence="8">
    <location>
        <begin position="209"/>
        <end position="231"/>
    </location>
</feature>
<evidence type="ECO:0000256" key="1">
    <source>
        <dbReference type="ARBA" id="ARBA00004651"/>
    </source>
</evidence>
<dbReference type="InterPro" id="IPR038731">
    <property type="entry name" value="RgtA/B/C-like"/>
</dbReference>
<keyword evidence="3" id="KW-0328">Glycosyltransferase</keyword>
<keyword evidence="6 8" id="KW-1133">Transmembrane helix</keyword>
<accession>A0A081PJI7</accession>
<evidence type="ECO:0000256" key="2">
    <source>
        <dbReference type="ARBA" id="ARBA00022475"/>
    </source>
</evidence>
<feature type="transmembrane region" description="Helical" evidence="8">
    <location>
        <begin position="275"/>
        <end position="299"/>
    </location>
</feature>
<dbReference type="GO" id="GO:0009103">
    <property type="term" value="P:lipopolysaccharide biosynthetic process"/>
    <property type="evidence" value="ECO:0007669"/>
    <property type="project" value="UniProtKB-ARBA"/>
</dbReference>
<evidence type="ECO:0000259" key="9">
    <source>
        <dbReference type="Pfam" id="PF13231"/>
    </source>
</evidence>
<reference evidence="10 11" key="1">
    <citation type="journal article" date="1992" name="Int. J. Syst. Bacteriol.">
        <title>Sphingobacterium antarcticus sp. nov. a Psychrotrophic Bacterium from the Soils of Schirmacher Oasis, Antarctica.</title>
        <authorList>
            <person name="Shivaji S."/>
            <person name="Ray M.K."/>
            <person name="Rao N.S."/>
            <person name="Saiserr L."/>
            <person name="Jagannadham M.V."/>
            <person name="Kumar G.S."/>
            <person name="Reddy G."/>
            <person name="Bhargava P.M."/>
        </authorList>
    </citation>
    <scope>NUCLEOTIDE SEQUENCE [LARGE SCALE GENOMIC DNA]</scope>
    <source>
        <strain evidence="10 11">4BY</strain>
    </source>
</reference>
<sequence>MELIDSRQQKSWLYLFIGLAVLLNFSGMFVPVMGPDGALYASIAKNMVLNDNFSDLMVQGKDWLDKPHFPFWMTALSFKVFGIHTWSYKLPGILFILVAALYTYKLAKVLYNESTALWAVLILLTAQHILICTMDIRAEPFLTGLIIASVYHFYRCLGRQWILHLLLASLFAGYAVMTKGIFALIPVAGAIGGHLIITKNWKMVLNFRWLLAVVLILLVILPELLSLYAQFDLHPEKTVFGKQDVSGLKFFFWDSQFGRFFNNGPIKKNSGDPSFFLHTILWAFLPWSFLWYAAVFRFFKQNFSKPSSAEWLCISGSLLTLLIFSVSKFQLPFYITIVFPFFAIQVADYINSLNSEHKFKYWRIVQLVVGLLMLVTVALLQFFFRPDTLGVWNGLFILGALVLLVIVSVTGLDFRNKMVLQLCSVAIAVNLYFNLVYYPKLLTYQADSEAAFWMNKHNPDGIPVVQSRIGFGFALEFYTRAPVYFFRPDEPEALPKLPYLFYGDKSTVDDLFEAGVPMQRLKTFESYRISRLKAKFLNEKTRKQTLDTTEVVLIYGNIKN</sequence>
<keyword evidence="2" id="KW-1003">Cell membrane</keyword>
<feature type="transmembrane region" description="Helical" evidence="8">
    <location>
        <begin position="333"/>
        <end position="352"/>
    </location>
</feature>
<evidence type="ECO:0000256" key="6">
    <source>
        <dbReference type="ARBA" id="ARBA00022989"/>
    </source>
</evidence>
<evidence type="ECO:0000313" key="11">
    <source>
        <dbReference type="Proteomes" id="UP000028007"/>
    </source>
</evidence>